<dbReference type="EMBL" id="JAJSOW010000001">
    <property type="protein sequence ID" value="KAI9200853.1"/>
    <property type="molecule type" value="Genomic_DNA"/>
</dbReference>
<reference evidence="2" key="1">
    <citation type="journal article" date="2022" name="Plant J.">
        <title>Strategies of tolerance reflected in two North American maple genomes.</title>
        <authorList>
            <person name="McEvoy S.L."/>
            <person name="Sezen U.U."/>
            <person name="Trouern-Trend A."/>
            <person name="McMahon S.M."/>
            <person name="Schaberg P.G."/>
            <person name="Yang J."/>
            <person name="Wegrzyn J.L."/>
            <person name="Swenson N.G."/>
        </authorList>
    </citation>
    <scope>NUCLEOTIDE SEQUENCE</scope>
    <source>
        <strain evidence="2">91603</strain>
    </source>
</reference>
<proteinExistence type="predicted"/>
<comment type="caution">
    <text evidence="2">The sequence shown here is derived from an EMBL/GenBank/DDBJ whole genome shotgun (WGS) entry which is preliminary data.</text>
</comment>
<accession>A0AAD5JHV0</accession>
<dbReference type="AlphaFoldDB" id="A0AAD5JHV0"/>
<feature type="domain" description="MULE transposase" evidence="1">
    <location>
        <begin position="122"/>
        <end position="186"/>
    </location>
</feature>
<dbReference type="InterPro" id="IPR018289">
    <property type="entry name" value="MULE_transposase_dom"/>
</dbReference>
<sequence length="274" mass="32382">MIKTLNDKHTCPRINKSRHANSDWLSRRYTKELRPRGNFKMIDFLGQVRKGFVVQPSRTQVYRAKLKAGEIIEGSLSIQHSKLWDFAEESKKTNPGSIVVIDTELVLDDKNKFKRIYICFNACKQVEKEWHESWNWFLKLLKEDLNLEDSLGITFMTDRQKGLVESIGDIWPTCEHRFCVRHMYANFKKKFKDDITRGKMWKAARSTKVEDFQTCMAEIKELNEKTWEWLNEISQSQWLKSFFLVHFKCDMTLNNLCEIVIGESEVLEARSSLI</sequence>
<name>A0AAD5JHV0_ACENE</name>
<evidence type="ECO:0000313" key="3">
    <source>
        <dbReference type="Proteomes" id="UP001064489"/>
    </source>
</evidence>
<dbReference type="PANTHER" id="PTHR31973">
    <property type="entry name" value="POLYPROTEIN, PUTATIVE-RELATED"/>
    <property type="match status" value="1"/>
</dbReference>
<dbReference type="PANTHER" id="PTHR31973:SF187">
    <property type="entry name" value="MUTATOR TRANSPOSASE MUDRA PROTEIN"/>
    <property type="match status" value="1"/>
</dbReference>
<dbReference type="Proteomes" id="UP001064489">
    <property type="component" value="Chromosome 9"/>
</dbReference>
<dbReference type="Pfam" id="PF10551">
    <property type="entry name" value="MULE"/>
    <property type="match status" value="1"/>
</dbReference>
<gene>
    <name evidence="2" type="ORF">LWI28_014107</name>
</gene>
<reference evidence="2" key="2">
    <citation type="submission" date="2023-02" db="EMBL/GenBank/DDBJ databases">
        <authorList>
            <person name="Swenson N.G."/>
            <person name="Wegrzyn J.L."/>
            <person name="Mcevoy S.L."/>
        </authorList>
    </citation>
    <scope>NUCLEOTIDE SEQUENCE</scope>
    <source>
        <strain evidence="2">91603</strain>
        <tissue evidence="2">Leaf</tissue>
    </source>
</reference>
<evidence type="ECO:0000259" key="1">
    <source>
        <dbReference type="Pfam" id="PF10551"/>
    </source>
</evidence>
<evidence type="ECO:0000313" key="2">
    <source>
        <dbReference type="EMBL" id="KAI9200853.1"/>
    </source>
</evidence>
<protein>
    <recommendedName>
        <fullName evidence="1">MULE transposase domain-containing protein</fullName>
    </recommendedName>
</protein>
<organism evidence="2 3">
    <name type="scientific">Acer negundo</name>
    <name type="common">Box elder</name>
    <dbReference type="NCBI Taxonomy" id="4023"/>
    <lineage>
        <taxon>Eukaryota</taxon>
        <taxon>Viridiplantae</taxon>
        <taxon>Streptophyta</taxon>
        <taxon>Embryophyta</taxon>
        <taxon>Tracheophyta</taxon>
        <taxon>Spermatophyta</taxon>
        <taxon>Magnoliopsida</taxon>
        <taxon>eudicotyledons</taxon>
        <taxon>Gunneridae</taxon>
        <taxon>Pentapetalae</taxon>
        <taxon>rosids</taxon>
        <taxon>malvids</taxon>
        <taxon>Sapindales</taxon>
        <taxon>Sapindaceae</taxon>
        <taxon>Hippocastanoideae</taxon>
        <taxon>Acereae</taxon>
        <taxon>Acer</taxon>
    </lineage>
</organism>
<keyword evidence="3" id="KW-1185">Reference proteome</keyword>